<feature type="non-terminal residue" evidence="1">
    <location>
        <position position="105"/>
    </location>
</feature>
<protein>
    <submittedName>
        <fullName evidence="1">Uncharacterized protein</fullName>
    </submittedName>
</protein>
<accession>A0AAJ2LRE6</accession>
<dbReference type="RefSeq" id="WP_310866905.1">
    <property type="nucleotide sequence ID" value="NZ_JAVLSF010001425.1"/>
</dbReference>
<evidence type="ECO:0000313" key="1">
    <source>
        <dbReference type="EMBL" id="MDR9778968.1"/>
    </source>
</evidence>
<dbReference type="EMBL" id="JAVLSF010001425">
    <property type="protein sequence ID" value="MDR9778968.1"/>
    <property type="molecule type" value="Genomic_DNA"/>
</dbReference>
<reference evidence="1" key="1">
    <citation type="submission" date="2023-04" db="EMBL/GenBank/DDBJ databases">
        <title>Genomic characterization of faba bean (Vicia faba) microsymbionts in Mexican soils.</title>
        <authorList>
            <person name="Rivera Orduna F.N."/>
            <person name="Guevara-Luna J."/>
            <person name="Yan J."/>
            <person name="Arroyo-Herrera I."/>
            <person name="Li Y."/>
            <person name="Vasquez-Murrieta M.S."/>
            <person name="Wang E.T."/>
        </authorList>
    </citation>
    <scope>NUCLEOTIDE SEQUENCE</scope>
    <source>
        <strain evidence="1">CH26</strain>
    </source>
</reference>
<evidence type="ECO:0000313" key="2">
    <source>
        <dbReference type="Proteomes" id="UP001268610"/>
    </source>
</evidence>
<name>A0AAJ2LRE6_9HYPH</name>
<comment type="caution">
    <text evidence="1">The sequence shown here is derived from an EMBL/GenBank/DDBJ whole genome shotgun (WGS) entry which is preliminary data.</text>
</comment>
<dbReference type="Proteomes" id="UP001268610">
    <property type="component" value="Unassembled WGS sequence"/>
</dbReference>
<feature type="non-terminal residue" evidence="1">
    <location>
        <position position="1"/>
    </location>
</feature>
<proteinExistence type="predicted"/>
<sequence>MSKIDKFINNPKLFFKDAFKNRQGEIANKLGFINKKLKDTGIPVQLDIQIIEQSFVNAAVTLLHANKISYKAIGLLRVDRQYIKQRDIANSSTSEAIAFPVKRVF</sequence>
<gene>
    <name evidence="1" type="ORF">RJJ65_41195</name>
</gene>
<dbReference type="AlphaFoldDB" id="A0AAJ2LRE6"/>
<organism evidence="1 2">
    <name type="scientific">Rhizobium hidalgonense</name>
    <dbReference type="NCBI Taxonomy" id="1538159"/>
    <lineage>
        <taxon>Bacteria</taxon>
        <taxon>Pseudomonadati</taxon>
        <taxon>Pseudomonadota</taxon>
        <taxon>Alphaproteobacteria</taxon>
        <taxon>Hyphomicrobiales</taxon>
        <taxon>Rhizobiaceae</taxon>
        <taxon>Rhizobium/Agrobacterium group</taxon>
        <taxon>Rhizobium</taxon>
    </lineage>
</organism>